<name>A0A1H0EQE3_9BACT</name>
<dbReference type="GO" id="GO:0003677">
    <property type="term" value="F:DNA binding"/>
    <property type="evidence" value="ECO:0007669"/>
    <property type="project" value="UniProtKB-KW"/>
</dbReference>
<organism evidence="6 7">
    <name type="scientific">Desulfonauticus submarinus</name>
    <dbReference type="NCBI Taxonomy" id="206665"/>
    <lineage>
        <taxon>Bacteria</taxon>
        <taxon>Pseudomonadati</taxon>
        <taxon>Thermodesulfobacteriota</taxon>
        <taxon>Desulfovibrionia</taxon>
        <taxon>Desulfovibrionales</taxon>
        <taxon>Desulfonauticaceae</taxon>
        <taxon>Desulfonauticus</taxon>
    </lineage>
</organism>
<accession>A0A1H0EQE3</accession>
<dbReference type="Gene3D" id="3.90.1530.30">
    <property type="match status" value="1"/>
</dbReference>
<dbReference type="InterPro" id="IPR003115">
    <property type="entry name" value="ParB_N"/>
</dbReference>
<dbReference type="GO" id="GO:0005694">
    <property type="term" value="C:chromosome"/>
    <property type="evidence" value="ECO:0007669"/>
    <property type="project" value="TreeGrafter"/>
</dbReference>
<evidence type="ECO:0000256" key="1">
    <source>
        <dbReference type="ARBA" id="ARBA00006295"/>
    </source>
</evidence>
<dbReference type="SUPFAM" id="SSF109709">
    <property type="entry name" value="KorB DNA-binding domain-like"/>
    <property type="match status" value="1"/>
</dbReference>
<dbReference type="InterPro" id="IPR036086">
    <property type="entry name" value="ParB/Sulfiredoxin_sf"/>
</dbReference>
<dbReference type="PROSITE" id="PS50943">
    <property type="entry name" value="HTH_CROC1"/>
    <property type="match status" value="1"/>
</dbReference>
<dbReference type="Pfam" id="PF17762">
    <property type="entry name" value="HTH_ParB"/>
    <property type="match status" value="1"/>
</dbReference>
<dbReference type="GO" id="GO:0007059">
    <property type="term" value="P:chromosome segregation"/>
    <property type="evidence" value="ECO:0007669"/>
    <property type="project" value="UniProtKB-KW"/>
</dbReference>
<evidence type="ECO:0000256" key="4">
    <source>
        <dbReference type="SAM" id="Coils"/>
    </source>
</evidence>
<evidence type="ECO:0000313" key="6">
    <source>
        <dbReference type="EMBL" id="SDN84592.1"/>
    </source>
</evidence>
<evidence type="ECO:0000256" key="2">
    <source>
        <dbReference type="ARBA" id="ARBA00022829"/>
    </source>
</evidence>
<dbReference type="AlphaFoldDB" id="A0A1H0EQE3"/>
<dbReference type="CDD" id="cd16393">
    <property type="entry name" value="SPO0J_N"/>
    <property type="match status" value="1"/>
</dbReference>
<dbReference type="SMART" id="SM00470">
    <property type="entry name" value="ParB"/>
    <property type="match status" value="1"/>
</dbReference>
<dbReference type="Gene3D" id="1.10.10.2830">
    <property type="match status" value="1"/>
</dbReference>
<protein>
    <submittedName>
        <fullName evidence="6">Chromosome partitioning protein, ParB family</fullName>
    </submittedName>
</protein>
<dbReference type="PANTHER" id="PTHR33375">
    <property type="entry name" value="CHROMOSOME-PARTITIONING PROTEIN PARB-RELATED"/>
    <property type="match status" value="1"/>
</dbReference>
<dbReference type="PANTHER" id="PTHR33375:SF1">
    <property type="entry name" value="CHROMOSOME-PARTITIONING PROTEIN PARB-RELATED"/>
    <property type="match status" value="1"/>
</dbReference>
<gene>
    <name evidence="6" type="ORF">SAMN04488516_1093</name>
</gene>
<feature type="domain" description="HTH cro/C1-type" evidence="5">
    <location>
        <begin position="130"/>
        <end position="160"/>
    </location>
</feature>
<dbReference type="InterPro" id="IPR001387">
    <property type="entry name" value="Cro/C1-type_HTH"/>
</dbReference>
<dbReference type="RefSeq" id="WP_092065715.1">
    <property type="nucleotide sequence ID" value="NZ_FNIN01000009.1"/>
</dbReference>
<dbReference type="STRING" id="206665.SAMN04488516_1093"/>
<evidence type="ECO:0000259" key="5">
    <source>
        <dbReference type="PROSITE" id="PS50943"/>
    </source>
</evidence>
<dbReference type="InterPro" id="IPR041468">
    <property type="entry name" value="HTH_ParB/Spo0J"/>
</dbReference>
<dbReference type="Proteomes" id="UP000199602">
    <property type="component" value="Unassembled WGS sequence"/>
</dbReference>
<comment type="similarity">
    <text evidence="1">Belongs to the ParB family.</text>
</comment>
<dbReference type="EMBL" id="FNIN01000009">
    <property type="protein sequence ID" value="SDN84592.1"/>
    <property type="molecule type" value="Genomic_DNA"/>
</dbReference>
<dbReference type="InterPro" id="IPR050336">
    <property type="entry name" value="Chromosome_partition/occlusion"/>
</dbReference>
<evidence type="ECO:0000313" key="7">
    <source>
        <dbReference type="Proteomes" id="UP000199602"/>
    </source>
</evidence>
<dbReference type="OrthoDB" id="9802051at2"/>
<dbReference type="InterPro" id="IPR004437">
    <property type="entry name" value="ParB/RepB/Spo0J"/>
</dbReference>
<sequence>MNKKGLGKGIDALLGDWRESSKDLEIIFLDLTLISPNPKQPRQNFNSESLQELAKSIKSEGVLQPILVRPVGDRYEIVAGERRFRASQLVGLEKIPAIVKNLEDKEALLLALIENIHREDLNPIEQARALSKLKEEFQLSQEELAQKVNLSRSQVANLLRLLSLPEHIQKLIEAGKLSAGHGRTLASIKDPIQLEQLVQEILNKNLSVREIESKAKRIKNSCKKTLDDLLSFLEKSISQKLEIKAKCKGSRKKGKIILEYSNEDELKKLLKIFSIENH</sequence>
<dbReference type="FunFam" id="1.10.10.2830:FF:000001">
    <property type="entry name" value="Chromosome partitioning protein ParB"/>
    <property type="match status" value="1"/>
</dbReference>
<dbReference type="FunFam" id="3.90.1530.30:FF:000001">
    <property type="entry name" value="Chromosome partitioning protein ParB"/>
    <property type="match status" value="1"/>
</dbReference>
<feature type="coiled-coil region" evidence="4">
    <location>
        <begin position="99"/>
        <end position="150"/>
    </location>
</feature>
<proteinExistence type="inferred from homology"/>
<reference evidence="6 7" key="1">
    <citation type="submission" date="2016-10" db="EMBL/GenBank/DDBJ databases">
        <authorList>
            <person name="de Groot N.N."/>
        </authorList>
    </citation>
    <scope>NUCLEOTIDE SEQUENCE [LARGE SCALE GENOMIC DNA]</scope>
    <source>
        <strain evidence="6 7">DSM 15269</strain>
    </source>
</reference>
<keyword evidence="3" id="KW-0238">DNA-binding</keyword>
<keyword evidence="7" id="KW-1185">Reference proteome</keyword>
<dbReference type="Pfam" id="PF02195">
    <property type="entry name" value="ParB_N"/>
    <property type="match status" value="1"/>
</dbReference>
<evidence type="ECO:0000256" key="3">
    <source>
        <dbReference type="ARBA" id="ARBA00023125"/>
    </source>
</evidence>
<keyword evidence="4" id="KW-0175">Coiled coil</keyword>
<dbReference type="SUPFAM" id="SSF110849">
    <property type="entry name" value="ParB/Sulfiredoxin"/>
    <property type="match status" value="1"/>
</dbReference>
<dbReference type="NCBIfam" id="TIGR00180">
    <property type="entry name" value="parB_part"/>
    <property type="match status" value="1"/>
</dbReference>
<keyword evidence="2" id="KW-0159">Chromosome partition</keyword>